<dbReference type="GO" id="GO:0016874">
    <property type="term" value="F:ligase activity"/>
    <property type="evidence" value="ECO:0007669"/>
    <property type="project" value="UniProtKB-KW"/>
</dbReference>
<protein>
    <submittedName>
        <fullName evidence="3">RNA ligase</fullName>
    </submittedName>
</protein>
<dbReference type="EMBL" id="JBHTEE010000001">
    <property type="protein sequence ID" value="MFC7602092.1"/>
    <property type="molecule type" value="Genomic_DNA"/>
</dbReference>
<evidence type="ECO:0000313" key="3">
    <source>
        <dbReference type="EMBL" id="MFC7602092.1"/>
    </source>
</evidence>
<dbReference type="Proteomes" id="UP001596514">
    <property type="component" value="Unassembled WGS sequence"/>
</dbReference>
<sequence length="373" mass="40174">MSDSLRPPSGAPADAPLHAADLFDPSELDAAIAAGHVRGQSHPDEPLRILNYTEKAQVERAWNAATLACRGLIVDDEGRIVARPFRKFFNYGDPLAGELDLSAEAVVVDKLDGSLGVLYPTSSGPAVATRGSFTSDQAVHATNLLRDRYGDFVPQQGLTVLFEIVYPGNRGVCHYGDTDDLFLIGAVETATGRVLAPGEIQGWPGPSARVFPVAALSDALAMPPRPGAEGVVVRLVGTGRMLKVKQADYLRLHRILAGLNARVVWEELDAGKSVADICERLPDEFHGWVRDLAGRLGGRADEIVKEAESAHERIVAMLPEGWGRGEYAAAAARSPMRKLLFLLLDGKDPRPAVWRSLRPSGDDRPIQLGEDTA</sequence>
<name>A0ABW2T123_9ACTN</name>
<evidence type="ECO:0000313" key="4">
    <source>
        <dbReference type="Proteomes" id="UP001596514"/>
    </source>
</evidence>
<dbReference type="RefSeq" id="WP_343964108.1">
    <property type="nucleotide sequence ID" value="NZ_BAAAGK010000021.1"/>
</dbReference>
<keyword evidence="3" id="KW-0436">Ligase</keyword>
<evidence type="ECO:0000256" key="1">
    <source>
        <dbReference type="SAM" id="MobiDB-lite"/>
    </source>
</evidence>
<comment type="caution">
    <text evidence="3">The sequence shown here is derived from an EMBL/GenBank/DDBJ whole genome shotgun (WGS) entry which is preliminary data.</text>
</comment>
<keyword evidence="4" id="KW-1185">Reference proteome</keyword>
<evidence type="ECO:0000259" key="2">
    <source>
        <dbReference type="Pfam" id="PF09511"/>
    </source>
</evidence>
<feature type="domain" description="T4 RNA ligase 1-like N-terminal" evidence="2">
    <location>
        <begin position="69"/>
        <end position="189"/>
    </location>
</feature>
<accession>A0ABW2T123</accession>
<dbReference type="InterPro" id="IPR019039">
    <property type="entry name" value="T4-Rnl1-like_N"/>
</dbReference>
<reference evidence="4" key="1">
    <citation type="journal article" date="2019" name="Int. J. Syst. Evol. Microbiol.">
        <title>The Global Catalogue of Microorganisms (GCM) 10K type strain sequencing project: providing services to taxonomists for standard genome sequencing and annotation.</title>
        <authorList>
            <consortium name="The Broad Institute Genomics Platform"/>
            <consortium name="The Broad Institute Genome Sequencing Center for Infectious Disease"/>
            <person name="Wu L."/>
            <person name="Ma J."/>
        </authorList>
    </citation>
    <scope>NUCLEOTIDE SEQUENCE [LARGE SCALE GENOMIC DNA]</scope>
    <source>
        <strain evidence="4">JCM 10083</strain>
    </source>
</reference>
<gene>
    <name evidence="3" type="ORF">ACFQVD_18495</name>
</gene>
<feature type="region of interest" description="Disordered" evidence="1">
    <location>
        <begin position="354"/>
        <end position="373"/>
    </location>
</feature>
<dbReference type="Pfam" id="PF09511">
    <property type="entry name" value="RNA_lig_T4_1"/>
    <property type="match status" value="1"/>
</dbReference>
<organism evidence="3 4">
    <name type="scientific">Streptosporangium amethystogenes subsp. fukuiense</name>
    <dbReference type="NCBI Taxonomy" id="698418"/>
    <lineage>
        <taxon>Bacteria</taxon>
        <taxon>Bacillati</taxon>
        <taxon>Actinomycetota</taxon>
        <taxon>Actinomycetes</taxon>
        <taxon>Streptosporangiales</taxon>
        <taxon>Streptosporangiaceae</taxon>
        <taxon>Streptosporangium</taxon>
    </lineage>
</organism>
<proteinExistence type="predicted"/>